<feature type="domain" description="Cupin type-2" evidence="2">
    <location>
        <begin position="46"/>
        <end position="111"/>
    </location>
</feature>
<feature type="signal peptide" evidence="1">
    <location>
        <begin position="1"/>
        <end position="19"/>
    </location>
</feature>
<dbReference type="InterPro" id="IPR011051">
    <property type="entry name" value="RmlC_Cupin_sf"/>
</dbReference>
<dbReference type="EMBL" id="FXXP01000001">
    <property type="protein sequence ID" value="SMX25990.1"/>
    <property type="molecule type" value="Genomic_DNA"/>
</dbReference>
<keyword evidence="1" id="KW-0732">Signal</keyword>
<evidence type="ECO:0000313" key="3">
    <source>
        <dbReference type="EMBL" id="SMX25990.1"/>
    </source>
</evidence>
<gene>
    <name evidence="3" type="ORF">TRP8649_00062</name>
</gene>
<dbReference type="OrthoDB" id="9793521at2"/>
<dbReference type="RefSeq" id="WP_099241526.1">
    <property type="nucleotide sequence ID" value="NZ_FXXP01000001.1"/>
</dbReference>
<keyword evidence="4" id="KW-1185">Reference proteome</keyword>
<evidence type="ECO:0000313" key="4">
    <source>
        <dbReference type="Proteomes" id="UP000225972"/>
    </source>
</evidence>
<dbReference type="AlphaFoldDB" id="A0A238J5K7"/>
<protein>
    <submittedName>
        <fullName evidence="3">Cupin domain protein</fullName>
    </submittedName>
</protein>
<feature type="chain" id="PRO_5012850754" evidence="1">
    <location>
        <begin position="20"/>
        <end position="126"/>
    </location>
</feature>
<evidence type="ECO:0000259" key="2">
    <source>
        <dbReference type="Pfam" id="PF07883"/>
    </source>
</evidence>
<dbReference type="Gene3D" id="2.60.120.10">
    <property type="entry name" value="Jelly Rolls"/>
    <property type="match status" value="1"/>
</dbReference>
<dbReference type="SUPFAM" id="SSF51182">
    <property type="entry name" value="RmlC-like cupins"/>
    <property type="match status" value="1"/>
</dbReference>
<dbReference type="Pfam" id="PF07883">
    <property type="entry name" value="Cupin_2"/>
    <property type="match status" value="1"/>
</dbReference>
<dbReference type="InterPro" id="IPR013096">
    <property type="entry name" value="Cupin_2"/>
</dbReference>
<reference evidence="4" key="1">
    <citation type="submission" date="2017-05" db="EMBL/GenBank/DDBJ databases">
        <authorList>
            <person name="Rodrigo-Torres L."/>
            <person name="Arahal R. D."/>
            <person name="Lucena T."/>
        </authorList>
    </citation>
    <scope>NUCLEOTIDE SEQUENCE [LARGE SCALE GENOMIC DNA]</scope>
    <source>
        <strain evidence="4">CECT 8649</strain>
    </source>
</reference>
<evidence type="ECO:0000256" key="1">
    <source>
        <dbReference type="SAM" id="SignalP"/>
    </source>
</evidence>
<accession>A0A238J5K7</accession>
<name>A0A238J5K7_9RHOB</name>
<proteinExistence type="predicted"/>
<dbReference type="Proteomes" id="UP000225972">
    <property type="component" value="Unassembled WGS sequence"/>
</dbReference>
<dbReference type="InterPro" id="IPR014710">
    <property type="entry name" value="RmlC-like_jellyroll"/>
</dbReference>
<sequence>MKFLTILGMLALTATTAFAQDLSREEIRRAPVPGSDSMEVVVSKLSVAPGATIPMHTHPGDEHAVVITAAKAQAPNGQVIEFPVGATLYFPEGQVHGGLTNIGDVPMVAITTHVVRIGEPLTQMAN</sequence>
<organism evidence="3 4">
    <name type="scientific">Pelagimonas phthalicica</name>
    <dbReference type="NCBI Taxonomy" id="1037362"/>
    <lineage>
        <taxon>Bacteria</taxon>
        <taxon>Pseudomonadati</taxon>
        <taxon>Pseudomonadota</taxon>
        <taxon>Alphaproteobacteria</taxon>
        <taxon>Rhodobacterales</taxon>
        <taxon>Roseobacteraceae</taxon>
        <taxon>Pelagimonas</taxon>
    </lineage>
</organism>